<dbReference type="EMBL" id="VSRR010033939">
    <property type="protein sequence ID" value="MPC71999.1"/>
    <property type="molecule type" value="Genomic_DNA"/>
</dbReference>
<proteinExistence type="predicted"/>
<name>A0A5B7HQJ3_PORTR</name>
<comment type="caution">
    <text evidence="1">The sequence shown here is derived from an EMBL/GenBank/DDBJ whole genome shotgun (WGS) entry which is preliminary data.</text>
</comment>
<accession>A0A5B7HQJ3</accession>
<gene>
    <name evidence="1" type="ORF">E2C01_066291</name>
</gene>
<keyword evidence="2" id="KW-1185">Reference proteome</keyword>
<sequence>MIPGACHVSLG</sequence>
<dbReference type="Proteomes" id="UP000324222">
    <property type="component" value="Unassembled WGS sequence"/>
</dbReference>
<organism evidence="1 2">
    <name type="scientific">Portunus trituberculatus</name>
    <name type="common">Swimming crab</name>
    <name type="synonym">Neptunus trituberculatus</name>
    <dbReference type="NCBI Taxonomy" id="210409"/>
    <lineage>
        <taxon>Eukaryota</taxon>
        <taxon>Metazoa</taxon>
        <taxon>Ecdysozoa</taxon>
        <taxon>Arthropoda</taxon>
        <taxon>Crustacea</taxon>
        <taxon>Multicrustacea</taxon>
        <taxon>Malacostraca</taxon>
        <taxon>Eumalacostraca</taxon>
        <taxon>Eucarida</taxon>
        <taxon>Decapoda</taxon>
        <taxon>Pleocyemata</taxon>
        <taxon>Brachyura</taxon>
        <taxon>Eubrachyura</taxon>
        <taxon>Portunoidea</taxon>
        <taxon>Portunidae</taxon>
        <taxon>Portuninae</taxon>
        <taxon>Portunus</taxon>
    </lineage>
</organism>
<evidence type="ECO:0000313" key="1">
    <source>
        <dbReference type="EMBL" id="MPC71999.1"/>
    </source>
</evidence>
<reference evidence="1 2" key="1">
    <citation type="submission" date="2019-05" db="EMBL/GenBank/DDBJ databases">
        <title>Another draft genome of Portunus trituberculatus and its Hox gene families provides insights of decapod evolution.</title>
        <authorList>
            <person name="Jeong J.-H."/>
            <person name="Song I."/>
            <person name="Kim S."/>
            <person name="Choi T."/>
            <person name="Kim D."/>
            <person name="Ryu S."/>
            <person name="Kim W."/>
        </authorList>
    </citation>
    <scope>NUCLEOTIDE SEQUENCE [LARGE SCALE GENOMIC DNA]</scope>
    <source>
        <tissue evidence="1">Muscle</tissue>
    </source>
</reference>
<protein>
    <submittedName>
        <fullName evidence="1">Uncharacterized protein</fullName>
    </submittedName>
</protein>
<evidence type="ECO:0000313" key="2">
    <source>
        <dbReference type="Proteomes" id="UP000324222"/>
    </source>
</evidence>